<feature type="compositionally biased region" description="Pro residues" evidence="1">
    <location>
        <begin position="37"/>
        <end position="49"/>
    </location>
</feature>
<feature type="compositionally biased region" description="Polar residues" evidence="1">
    <location>
        <begin position="158"/>
        <end position="167"/>
    </location>
</feature>
<keyword evidence="3" id="KW-1185">Reference proteome</keyword>
<feature type="region of interest" description="Disordered" evidence="1">
    <location>
        <begin position="1"/>
        <end position="134"/>
    </location>
</feature>
<feature type="compositionally biased region" description="Polar residues" evidence="1">
    <location>
        <begin position="98"/>
        <end position="121"/>
    </location>
</feature>
<feature type="non-terminal residue" evidence="2">
    <location>
        <position position="221"/>
    </location>
</feature>
<gene>
    <name evidence="2" type="ORF">X975_18378</name>
</gene>
<dbReference type="AlphaFoldDB" id="A0A087T5Z4"/>
<sequence length="221" mass="24444">MGQIKVSVSNIKSNTSQHTMPADEKFDQASNAKNSKPLPPPKPTPPPRKTLPVTSYTRKYPEQNDAAKQIPEQICPTPPPKPKNLPKPNNSLPDSPEFATSSSGRCRPDNYTQTSENTNVGKKTPPLPPPKPKYFTKLRMNENEAAETERTVAATQIANGQDENFTSAIKGADPKPPTSPTYIVPDTRHFFRNKRKKEAILQNMTKLETSCVTPEQTPSPK</sequence>
<protein>
    <submittedName>
        <fullName evidence="2">Uncharacterized protein</fullName>
    </submittedName>
</protein>
<evidence type="ECO:0000313" key="2">
    <source>
        <dbReference type="EMBL" id="KFM60533.1"/>
    </source>
</evidence>
<dbReference type="Proteomes" id="UP000054359">
    <property type="component" value="Unassembled WGS sequence"/>
</dbReference>
<dbReference type="EMBL" id="KK113587">
    <property type="protein sequence ID" value="KFM60533.1"/>
    <property type="molecule type" value="Genomic_DNA"/>
</dbReference>
<name>A0A087T5Z4_STEMI</name>
<evidence type="ECO:0000313" key="3">
    <source>
        <dbReference type="Proteomes" id="UP000054359"/>
    </source>
</evidence>
<proteinExistence type="predicted"/>
<feature type="region of interest" description="Disordered" evidence="1">
    <location>
        <begin position="158"/>
        <end position="185"/>
    </location>
</feature>
<reference evidence="2 3" key="1">
    <citation type="submission" date="2013-11" db="EMBL/GenBank/DDBJ databases">
        <title>Genome sequencing of Stegodyphus mimosarum.</title>
        <authorList>
            <person name="Bechsgaard J."/>
        </authorList>
    </citation>
    <scope>NUCLEOTIDE SEQUENCE [LARGE SCALE GENOMIC DNA]</scope>
</reference>
<accession>A0A087T5Z4</accession>
<evidence type="ECO:0000256" key="1">
    <source>
        <dbReference type="SAM" id="MobiDB-lite"/>
    </source>
</evidence>
<feature type="compositionally biased region" description="Polar residues" evidence="1">
    <location>
        <begin position="1"/>
        <end position="19"/>
    </location>
</feature>
<feature type="compositionally biased region" description="Low complexity" evidence="1">
    <location>
        <begin position="86"/>
        <end position="96"/>
    </location>
</feature>
<organism evidence="2 3">
    <name type="scientific">Stegodyphus mimosarum</name>
    <name type="common">African social velvet spider</name>
    <dbReference type="NCBI Taxonomy" id="407821"/>
    <lineage>
        <taxon>Eukaryota</taxon>
        <taxon>Metazoa</taxon>
        <taxon>Ecdysozoa</taxon>
        <taxon>Arthropoda</taxon>
        <taxon>Chelicerata</taxon>
        <taxon>Arachnida</taxon>
        <taxon>Araneae</taxon>
        <taxon>Araneomorphae</taxon>
        <taxon>Entelegynae</taxon>
        <taxon>Eresoidea</taxon>
        <taxon>Eresidae</taxon>
        <taxon>Stegodyphus</taxon>
    </lineage>
</organism>
<feature type="compositionally biased region" description="Pro residues" evidence="1">
    <location>
        <begin position="76"/>
        <end position="85"/>
    </location>
</feature>